<keyword evidence="1" id="KW-0732">Signal</keyword>
<dbReference type="Pfam" id="PF13517">
    <property type="entry name" value="FG-GAP_3"/>
    <property type="match status" value="1"/>
</dbReference>
<evidence type="ECO:0000256" key="1">
    <source>
        <dbReference type="ARBA" id="ARBA00022729"/>
    </source>
</evidence>
<proteinExistence type="predicted"/>
<dbReference type="InterPro" id="IPR013517">
    <property type="entry name" value="FG-GAP"/>
</dbReference>
<dbReference type="Proteomes" id="UP000195221">
    <property type="component" value="Unassembled WGS sequence"/>
</dbReference>
<evidence type="ECO:0000313" key="4">
    <source>
        <dbReference type="Proteomes" id="UP000195221"/>
    </source>
</evidence>
<gene>
    <name evidence="3" type="ORF">PAMC26577_12150</name>
</gene>
<accession>A0A242MWU4</accession>
<name>A0A242MWU4_CABSO</name>
<dbReference type="AlphaFoldDB" id="A0A242MWU4"/>
<comment type="caution">
    <text evidence="3">The sequence shown here is derived from an EMBL/GenBank/DDBJ whole genome shotgun (WGS) entry which is preliminary data.</text>
</comment>
<evidence type="ECO:0000259" key="2">
    <source>
        <dbReference type="Pfam" id="PF02698"/>
    </source>
</evidence>
<sequence length="593" mass="63379">MSNINAFSFLETKLNIKFGSLTATAALVVLSACGGGHDANPQDSAMDVIFMPGLQVNYVSCTPRDLLRYRIKRAVDVSKTLKNPIFLAQGKGNPTTVNTCVAKGGPTEAATIAKILMTDYKIPENRIILEQNSTTTNENAQQALIILNALKQQGKTVNSEQLVTSQYHVYRQTNTTGADASAMTSYNTVFGSGTFTTKNSFSSSAFGPDEIWSHDVSVSSGWDNVNGFVKTADVNGDQKADLVAFRGGDVEVATSTGQTFNAPVAWTNTFLPQGGAWTPQMIELLGDVDGDGKADLVGLTDTGAIVSTAGNGKFNPNALWSPDFSTTKGWDATKHQFQLIDINGDKKADLVAFGDDGTYVAYSDGVKFGQLQKIDLRFGLNSTIDPGSTRTFSDDLALGSNSYALRVMADVDGDGLADVVVYGDTGVYVALQTKAPDATGNHFGALTKWIDASAGAEGDSFAYYGPNFPNSKFVRTVLDMTGNGRADLVVVADYALRIALSTGHSFEYLGTTNYSTLNQKPGNNANNSTTGLFFGDRLPEIQNNWTQFVINKNDVNWSKQRNAILFGDIDGNGLLDMVGVGQSAVYATRSLTP</sequence>
<dbReference type="InterPro" id="IPR014729">
    <property type="entry name" value="Rossmann-like_a/b/a_fold"/>
</dbReference>
<dbReference type="Gene3D" id="2.130.10.130">
    <property type="entry name" value="Integrin alpha, N-terminal"/>
    <property type="match status" value="1"/>
</dbReference>
<reference evidence="3 4" key="1">
    <citation type="submission" date="2017-03" db="EMBL/GenBank/DDBJ databases">
        <title>Genome analysis of strain PAMC 26577.</title>
        <authorList>
            <person name="Oh H.-M."/>
            <person name="Yang J.-A."/>
        </authorList>
    </citation>
    <scope>NUCLEOTIDE SEQUENCE [LARGE SCALE GENOMIC DNA]</scope>
    <source>
        <strain evidence="3 4">PAMC 26577</strain>
    </source>
</reference>
<dbReference type="CDD" id="cd06259">
    <property type="entry name" value="YdcF-like"/>
    <property type="match status" value="1"/>
</dbReference>
<dbReference type="Pfam" id="PF02698">
    <property type="entry name" value="DUF218"/>
    <property type="match status" value="1"/>
</dbReference>
<dbReference type="EMBL" id="NBTZ01000045">
    <property type="protein sequence ID" value="OTP75911.1"/>
    <property type="molecule type" value="Genomic_DNA"/>
</dbReference>
<feature type="domain" description="DUF218" evidence="2">
    <location>
        <begin position="47"/>
        <end position="175"/>
    </location>
</feature>
<dbReference type="InterPro" id="IPR003848">
    <property type="entry name" value="DUF218"/>
</dbReference>
<organism evidence="3 4">
    <name type="scientific">Caballeronia sordidicola</name>
    <name type="common">Burkholderia sordidicola</name>
    <dbReference type="NCBI Taxonomy" id="196367"/>
    <lineage>
        <taxon>Bacteria</taxon>
        <taxon>Pseudomonadati</taxon>
        <taxon>Pseudomonadota</taxon>
        <taxon>Betaproteobacteria</taxon>
        <taxon>Burkholderiales</taxon>
        <taxon>Burkholderiaceae</taxon>
        <taxon>Caballeronia</taxon>
    </lineage>
</organism>
<evidence type="ECO:0000313" key="3">
    <source>
        <dbReference type="EMBL" id="OTP75911.1"/>
    </source>
</evidence>
<protein>
    <submittedName>
        <fullName evidence="3">Rhs family protein</fullName>
    </submittedName>
</protein>
<dbReference type="Gene3D" id="3.40.50.620">
    <property type="entry name" value="HUPs"/>
    <property type="match status" value="1"/>
</dbReference>
<dbReference type="SUPFAM" id="SSF69318">
    <property type="entry name" value="Integrin alpha N-terminal domain"/>
    <property type="match status" value="1"/>
</dbReference>
<dbReference type="InterPro" id="IPR028994">
    <property type="entry name" value="Integrin_alpha_N"/>
</dbReference>